<feature type="chain" id="PRO_5016606558" evidence="2">
    <location>
        <begin position="48"/>
        <end position="109"/>
    </location>
</feature>
<protein>
    <submittedName>
        <fullName evidence="3">Uncharacterized protein</fullName>
    </submittedName>
</protein>
<evidence type="ECO:0000313" key="4">
    <source>
        <dbReference type="Proteomes" id="UP000255082"/>
    </source>
</evidence>
<gene>
    <name evidence="3" type="ORF">NCTC13184_00336</name>
</gene>
<feature type="region of interest" description="Disordered" evidence="1">
    <location>
        <begin position="53"/>
        <end position="109"/>
    </location>
</feature>
<reference evidence="3 4" key="1">
    <citation type="submission" date="2018-06" db="EMBL/GenBank/DDBJ databases">
        <authorList>
            <consortium name="Pathogen Informatics"/>
            <person name="Doyle S."/>
        </authorList>
    </citation>
    <scope>NUCLEOTIDE SEQUENCE [LARGE SCALE GENOMIC DNA]</scope>
    <source>
        <strain evidence="3 4">NCTC13184</strain>
    </source>
</reference>
<dbReference type="EMBL" id="UGRU01000001">
    <property type="protein sequence ID" value="SUA41008.1"/>
    <property type="molecule type" value="Genomic_DNA"/>
</dbReference>
<proteinExistence type="predicted"/>
<organism evidence="3 4">
    <name type="scientific">Nocardia africana</name>
    <dbReference type="NCBI Taxonomy" id="134964"/>
    <lineage>
        <taxon>Bacteria</taxon>
        <taxon>Bacillati</taxon>
        <taxon>Actinomycetota</taxon>
        <taxon>Actinomycetes</taxon>
        <taxon>Mycobacteriales</taxon>
        <taxon>Nocardiaceae</taxon>
        <taxon>Nocardia</taxon>
    </lineage>
</organism>
<dbReference type="RefSeq" id="WP_062965651.1">
    <property type="nucleotide sequence ID" value="NZ_JAJFOE010000001.1"/>
</dbReference>
<feature type="compositionally biased region" description="Pro residues" evidence="1">
    <location>
        <begin position="92"/>
        <end position="103"/>
    </location>
</feature>
<dbReference type="AlphaFoldDB" id="A0A378WI97"/>
<feature type="signal peptide" evidence="2">
    <location>
        <begin position="1"/>
        <end position="47"/>
    </location>
</feature>
<evidence type="ECO:0000256" key="1">
    <source>
        <dbReference type="SAM" id="MobiDB-lite"/>
    </source>
</evidence>
<evidence type="ECO:0000256" key="2">
    <source>
        <dbReference type="SAM" id="SignalP"/>
    </source>
</evidence>
<feature type="compositionally biased region" description="Basic and acidic residues" evidence="1">
    <location>
        <begin position="55"/>
        <end position="89"/>
    </location>
</feature>
<accession>A0A378WI97</accession>
<keyword evidence="2" id="KW-0732">Signal</keyword>
<dbReference type="Proteomes" id="UP000255082">
    <property type="component" value="Unassembled WGS sequence"/>
</dbReference>
<evidence type="ECO:0000313" key="3">
    <source>
        <dbReference type="EMBL" id="SUA41008.1"/>
    </source>
</evidence>
<name>A0A378WI97_9NOCA</name>
<sequence length="109" mass="11644">MIRRRKAETLQTTAKPKNHTRRLMTRIAVAGALVVVPLSALAVPAFADTPAAVAIDRDNHPGDRDHDGDHRAPDGDHRGDNRGDRDRGPENQPAPGPQLPQLPPTGSAG</sequence>